<dbReference type="Proteomes" id="UP001590950">
    <property type="component" value="Unassembled WGS sequence"/>
</dbReference>
<evidence type="ECO:0000313" key="2">
    <source>
        <dbReference type="Proteomes" id="UP001590950"/>
    </source>
</evidence>
<proteinExistence type="predicted"/>
<gene>
    <name evidence="1" type="ORF">N7G274_009560</name>
</gene>
<evidence type="ECO:0008006" key="3">
    <source>
        <dbReference type="Google" id="ProtNLM"/>
    </source>
</evidence>
<comment type="caution">
    <text evidence="1">The sequence shown here is derived from an EMBL/GenBank/DDBJ whole genome shotgun (WGS) entry which is preliminary data.</text>
</comment>
<reference evidence="1 2" key="1">
    <citation type="submission" date="2024-09" db="EMBL/GenBank/DDBJ databases">
        <title>Rethinking Asexuality: The Enigmatic Case of Functional Sexual Genes in Lepraria (Stereocaulaceae).</title>
        <authorList>
            <person name="Doellman M."/>
            <person name="Sun Y."/>
            <person name="Barcenas-Pena A."/>
            <person name="Lumbsch H.T."/>
            <person name="Grewe F."/>
        </authorList>
    </citation>
    <scope>NUCLEOTIDE SEQUENCE [LARGE SCALE GENOMIC DNA]</scope>
    <source>
        <strain evidence="1 2">Mercado 3170</strain>
    </source>
</reference>
<keyword evidence="2" id="KW-1185">Reference proteome</keyword>
<accession>A0ABR3ZWR6</accession>
<name>A0ABR3ZWR6_9LECA</name>
<organism evidence="1 2">
    <name type="scientific">Stereocaulon virgatum</name>
    <dbReference type="NCBI Taxonomy" id="373712"/>
    <lineage>
        <taxon>Eukaryota</taxon>
        <taxon>Fungi</taxon>
        <taxon>Dikarya</taxon>
        <taxon>Ascomycota</taxon>
        <taxon>Pezizomycotina</taxon>
        <taxon>Lecanoromycetes</taxon>
        <taxon>OSLEUM clade</taxon>
        <taxon>Lecanoromycetidae</taxon>
        <taxon>Lecanorales</taxon>
        <taxon>Lecanorineae</taxon>
        <taxon>Stereocaulaceae</taxon>
        <taxon>Stereocaulon</taxon>
    </lineage>
</organism>
<evidence type="ECO:0000313" key="1">
    <source>
        <dbReference type="EMBL" id="KAL2037615.1"/>
    </source>
</evidence>
<sequence length="153" mass="16805">MSCKTSAEAYVQSYASAMHTAQNPEVTISSCAAALGAHYLPGLIAFVFGHQTSLPTQDEWVAGIEQHLEKFEKSGLGYDIRLARSRVESISASSAMCFVTWKILPKNGVEGWEWENVYGYRLGQDGKEGWEFVVSDNEVAGVMQRAPDFFGAT</sequence>
<protein>
    <recommendedName>
        <fullName evidence="3">SnoaL-like domain-containing protein</fullName>
    </recommendedName>
</protein>
<dbReference type="EMBL" id="JBEFKJ010000038">
    <property type="protein sequence ID" value="KAL2037615.1"/>
    <property type="molecule type" value="Genomic_DNA"/>
</dbReference>